<evidence type="ECO:0000313" key="1">
    <source>
        <dbReference type="EMBL" id="KAK7523961.1"/>
    </source>
</evidence>
<protein>
    <submittedName>
        <fullName evidence="1">Uncharacterized protein</fullName>
    </submittedName>
</protein>
<sequence>MACGCVNYLVCRLSSSYYKHGTVQVLCYPSLLLRYSALVRFGLVKKHTTNLCSLPQGKQASRQASNVTSTCASCCCCHCHYTQTWVSPPLAGCLGPQLATGLSSTIHLFASLHSRMRPSYIRPSVRHVVHAFEANQLCMHASGRNDGWYNGSRSTELKKFERNTKRRKDNASKKCPPKEPEMVFLRDNKQLLPLHNLFMACYTSTSSAAGFL</sequence>
<reference evidence="1 2" key="1">
    <citation type="submission" date="2024-04" db="EMBL/GenBank/DDBJ databases">
        <title>Phyllosticta paracitricarpa is synonymous to the EU quarantine fungus P. citricarpa based on phylogenomic analyses.</title>
        <authorList>
            <consortium name="Lawrence Berkeley National Laboratory"/>
            <person name="Van Ingen-Buijs V.A."/>
            <person name="Van Westerhoven A.C."/>
            <person name="Haridas S."/>
            <person name="Skiadas P."/>
            <person name="Martin F."/>
            <person name="Groenewald J.Z."/>
            <person name="Crous P.W."/>
            <person name="Seidl M.F."/>
        </authorList>
    </citation>
    <scope>NUCLEOTIDE SEQUENCE [LARGE SCALE GENOMIC DNA]</scope>
    <source>
        <strain evidence="1 2">CBS 123371</strain>
    </source>
</reference>
<proteinExistence type="predicted"/>
<organism evidence="1 2">
    <name type="scientific">Phyllosticta citriasiana</name>
    <dbReference type="NCBI Taxonomy" id="595635"/>
    <lineage>
        <taxon>Eukaryota</taxon>
        <taxon>Fungi</taxon>
        <taxon>Dikarya</taxon>
        <taxon>Ascomycota</taxon>
        <taxon>Pezizomycotina</taxon>
        <taxon>Dothideomycetes</taxon>
        <taxon>Dothideomycetes incertae sedis</taxon>
        <taxon>Botryosphaeriales</taxon>
        <taxon>Phyllostictaceae</taxon>
        <taxon>Phyllosticta</taxon>
    </lineage>
</organism>
<keyword evidence="2" id="KW-1185">Reference proteome</keyword>
<dbReference type="EMBL" id="JBBPHU010000001">
    <property type="protein sequence ID" value="KAK7523961.1"/>
    <property type="molecule type" value="Genomic_DNA"/>
</dbReference>
<comment type="caution">
    <text evidence="1">The sequence shown here is derived from an EMBL/GenBank/DDBJ whole genome shotgun (WGS) entry which is preliminary data.</text>
</comment>
<gene>
    <name evidence="1" type="ORF">IWZ03DRAFT_14968</name>
</gene>
<dbReference type="Proteomes" id="UP001363622">
    <property type="component" value="Unassembled WGS sequence"/>
</dbReference>
<evidence type="ECO:0000313" key="2">
    <source>
        <dbReference type="Proteomes" id="UP001363622"/>
    </source>
</evidence>
<name>A0ABR1L2T5_9PEZI</name>
<accession>A0ABR1L2T5</accession>